<dbReference type="Pfam" id="PF05572">
    <property type="entry name" value="Peptidase_M43"/>
    <property type="match status" value="1"/>
</dbReference>
<evidence type="ECO:0000256" key="3">
    <source>
        <dbReference type="ARBA" id="ARBA00022723"/>
    </source>
</evidence>
<feature type="region of interest" description="Disordered" evidence="9">
    <location>
        <begin position="62"/>
        <end position="84"/>
    </location>
</feature>
<evidence type="ECO:0000256" key="8">
    <source>
        <dbReference type="ARBA" id="ARBA00023157"/>
    </source>
</evidence>
<evidence type="ECO:0000256" key="6">
    <source>
        <dbReference type="ARBA" id="ARBA00022833"/>
    </source>
</evidence>
<dbReference type="GO" id="GO:0046872">
    <property type="term" value="F:metal ion binding"/>
    <property type="evidence" value="ECO:0007669"/>
    <property type="project" value="UniProtKB-KW"/>
</dbReference>
<dbReference type="Proteomes" id="UP000439994">
    <property type="component" value="Unassembled WGS sequence"/>
</dbReference>
<dbReference type="OrthoDB" id="6278496at2"/>
<comment type="caution">
    <text evidence="12">The sequence shown here is derived from an EMBL/GenBank/DDBJ whole genome shotgun (WGS) entry which is preliminary data.</text>
</comment>
<keyword evidence="13" id="KW-1185">Reference proteome</keyword>
<keyword evidence="5" id="KW-0378">Hydrolase</keyword>
<dbReference type="InterPro" id="IPR008754">
    <property type="entry name" value="Peptidase_M43"/>
</dbReference>
<feature type="domain" description="Peptidase M43 pregnancy-associated plasma-A" evidence="11">
    <location>
        <begin position="215"/>
        <end position="300"/>
    </location>
</feature>
<dbReference type="Gene3D" id="3.40.390.10">
    <property type="entry name" value="Collagenase (Catalytic Domain)"/>
    <property type="match status" value="1"/>
</dbReference>
<evidence type="ECO:0000259" key="11">
    <source>
        <dbReference type="Pfam" id="PF05572"/>
    </source>
</evidence>
<sequence length="311" mass="32799">MKTKSIQLLVALALASGSSATLHAANDKAFDHANENASFLRCGTKHPSQKEAEMKEKHFKNLRSNSAAKGKPGGGGGGDNGGDQPRAVGSVVIDVYFHIITDSNGNGGLSAGDISSQMNVLNNAYANTPFTFNLVSSQTVVNNAWFTAGYGTQAETAMKSTLRQGDAGDLNFYTNNMGDGLLGWATFPSDYASRPMNDGVVVLFETLPGGSAAPYNQGDTGTHEVGHWLGLYHTFQGGCSGSGDYVSDTPAEKSPAYGCPTGRDSCTKGKNAAGSDPINNFMDYTDDACMYEFSFGQSLRADQQSITYRGL</sequence>
<accession>A0A6N8FEK2</accession>
<feature type="chain" id="PRO_5026989333" evidence="10">
    <location>
        <begin position="25"/>
        <end position="311"/>
    </location>
</feature>
<keyword evidence="8" id="KW-1015">Disulfide bond</keyword>
<dbReference type="AlphaFoldDB" id="A0A6N8FEK2"/>
<evidence type="ECO:0000256" key="10">
    <source>
        <dbReference type="SAM" id="SignalP"/>
    </source>
</evidence>
<proteinExistence type="inferred from homology"/>
<feature type="signal peptide" evidence="10">
    <location>
        <begin position="1"/>
        <end position="24"/>
    </location>
</feature>
<dbReference type="CDD" id="cd04275">
    <property type="entry name" value="ZnMc_pappalysin_like"/>
    <property type="match status" value="1"/>
</dbReference>
<evidence type="ECO:0000256" key="4">
    <source>
        <dbReference type="ARBA" id="ARBA00022729"/>
    </source>
</evidence>
<dbReference type="RefSeq" id="WP_155695903.1">
    <property type="nucleotide sequence ID" value="NZ_WOCD01000003.1"/>
</dbReference>
<dbReference type="GO" id="GO:0006508">
    <property type="term" value="P:proteolysis"/>
    <property type="evidence" value="ECO:0007669"/>
    <property type="project" value="UniProtKB-KW"/>
</dbReference>
<keyword evidence="7 12" id="KW-0482">Metalloprotease</keyword>
<dbReference type="InterPro" id="IPR024079">
    <property type="entry name" value="MetalloPept_cat_dom_sf"/>
</dbReference>
<evidence type="ECO:0000256" key="5">
    <source>
        <dbReference type="ARBA" id="ARBA00022801"/>
    </source>
</evidence>
<gene>
    <name evidence="12" type="ORF">GNP35_09755</name>
</gene>
<keyword evidence="6" id="KW-0862">Zinc</keyword>
<evidence type="ECO:0000256" key="1">
    <source>
        <dbReference type="ARBA" id="ARBA00008721"/>
    </source>
</evidence>
<evidence type="ECO:0000256" key="2">
    <source>
        <dbReference type="ARBA" id="ARBA00022670"/>
    </source>
</evidence>
<evidence type="ECO:0000256" key="9">
    <source>
        <dbReference type="SAM" id="MobiDB-lite"/>
    </source>
</evidence>
<comment type="similarity">
    <text evidence="1">Belongs to the peptidase M43B family.</text>
</comment>
<keyword evidence="4 10" id="KW-0732">Signal</keyword>
<evidence type="ECO:0000313" key="12">
    <source>
        <dbReference type="EMBL" id="MUH72751.1"/>
    </source>
</evidence>
<dbReference type="GO" id="GO:0008237">
    <property type="term" value="F:metallopeptidase activity"/>
    <property type="evidence" value="ECO:0007669"/>
    <property type="project" value="UniProtKB-KW"/>
</dbReference>
<name>A0A6N8FEK2_9GAMM</name>
<dbReference type="EMBL" id="WOCD01000003">
    <property type="protein sequence ID" value="MUH72751.1"/>
    <property type="molecule type" value="Genomic_DNA"/>
</dbReference>
<evidence type="ECO:0000256" key="7">
    <source>
        <dbReference type="ARBA" id="ARBA00023049"/>
    </source>
</evidence>
<feature type="compositionally biased region" description="Gly residues" evidence="9">
    <location>
        <begin position="71"/>
        <end position="81"/>
    </location>
</feature>
<protein>
    <submittedName>
        <fullName evidence="12">Zinc metalloprotease</fullName>
    </submittedName>
</protein>
<keyword evidence="3" id="KW-0479">Metal-binding</keyword>
<reference evidence="12 13" key="1">
    <citation type="submission" date="2019-11" db="EMBL/GenBank/DDBJ databases">
        <title>P. haliotis isolates from Z. marina roots.</title>
        <authorList>
            <person name="Cohen M."/>
            <person name="Jospin G."/>
            <person name="Eisen J.A."/>
            <person name="Coil D.A."/>
        </authorList>
    </citation>
    <scope>NUCLEOTIDE SEQUENCE [LARGE SCALE GENOMIC DNA]</scope>
    <source>
        <strain evidence="12 13">UCD-MCMsp1aY</strain>
    </source>
</reference>
<evidence type="ECO:0000313" key="13">
    <source>
        <dbReference type="Proteomes" id="UP000439994"/>
    </source>
</evidence>
<dbReference type="PANTHER" id="PTHR47466">
    <property type="match status" value="1"/>
</dbReference>
<organism evidence="12 13">
    <name type="scientific">Psychrosphaera haliotis</name>
    <dbReference type="NCBI Taxonomy" id="555083"/>
    <lineage>
        <taxon>Bacteria</taxon>
        <taxon>Pseudomonadati</taxon>
        <taxon>Pseudomonadota</taxon>
        <taxon>Gammaproteobacteria</taxon>
        <taxon>Alteromonadales</taxon>
        <taxon>Pseudoalteromonadaceae</taxon>
        <taxon>Psychrosphaera</taxon>
    </lineage>
</organism>
<dbReference type="PANTHER" id="PTHR47466:SF1">
    <property type="entry name" value="METALLOPROTEASE MEP1 (AFU_ORTHOLOGUE AFUA_1G07730)-RELATED"/>
    <property type="match status" value="1"/>
</dbReference>
<keyword evidence="2 12" id="KW-0645">Protease</keyword>
<dbReference type="SUPFAM" id="SSF55486">
    <property type="entry name" value="Metalloproteases ('zincins'), catalytic domain"/>
    <property type="match status" value="1"/>
</dbReference>